<keyword evidence="4" id="KW-0175">Coiled coil</keyword>
<organism evidence="6 7">
    <name type="scientific">Dendroctonus ponderosae</name>
    <name type="common">Mountain pine beetle</name>
    <dbReference type="NCBI Taxonomy" id="77166"/>
    <lineage>
        <taxon>Eukaryota</taxon>
        <taxon>Metazoa</taxon>
        <taxon>Ecdysozoa</taxon>
        <taxon>Arthropoda</taxon>
        <taxon>Hexapoda</taxon>
        <taxon>Insecta</taxon>
        <taxon>Pterygota</taxon>
        <taxon>Neoptera</taxon>
        <taxon>Endopterygota</taxon>
        <taxon>Coleoptera</taxon>
        <taxon>Polyphaga</taxon>
        <taxon>Cucujiformia</taxon>
        <taxon>Curculionidae</taxon>
        <taxon>Scolytinae</taxon>
        <taxon>Dendroctonus</taxon>
    </lineage>
</organism>
<keyword evidence="1" id="KW-0808">Transferase</keyword>
<dbReference type="GO" id="GO:0005524">
    <property type="term" value="F:ATP binding"/>
    <property type="evidence" value="ECO:0007669"/>
    <property type="project" value="InterPro"/>
</dbReference>
<dbReference type="CDD" id="cd22967">
    <property type="entry name" value="DD_AK7"/>
    <property type="match status" value="1"/>
</dbReference>
<dbReference type="InterPro" id="IPR027417">
    <property type="entry name" value="P-loop_NTPase"/>
</dbReference>
<evidence type="ECO:0008006" key="8">
    <source>
        <dbReference type="Google" id="ProtNLM"/>
    </source>
</evidence>
<name>A0AAR5Q7X8_DENPD</name>
<evidence type="ECO:0000256" key="1">
    <source>
        <dbReference type="ARBA" id="ARBA00022679"/>
    </source>
</evidence>
<feature type="compositionally biased region" description="Acidic residues" evidence="5">
    <location>
        <begin position="113"/>
        <end position="132"/>
    </location>
</feature>
<evidence type="ECO:0000256" key="2">
    <source>
        <dbReference type="ARBA" id="ARBA00022741"/>
    </source>
</evidence>
<dbReference type="PANTHER" id="PTHR23359">
    <property type="entry name" value="NUCLEOTIDE KINASE"/>
    <property type="match status" value="1"/>
</dbReference>
<proteinExistence type="predicted"/>
<evidence type="ECO:0000256" key="5">
    <source>
        <dbReference type="SAM" id="MobiDB-lite"/>
    </source>
</evidence>
<dbReference type="SUPFAM" id="SSF52540">
    <property type="entry name" value="P-loop containing nucleoside triphosphate hydrolases"/>
    <property type="match status" value="1"/>
</dbReference>
<reference evidence="7" key="1">
    <citation type="journal article" date="2013" name="Genome Biol.">
        <title>Draft genome of the mountain pine beetle, Dendroctonus ponderosae Hopkins, a major forest pest.</title>
        <authorList>
            <person name="Keeling C.I."/>
            <person name="Yuen M.M."/>
            <person name="Liao N.Y."/>
            <person name="Docking T.R."/>
            <person name="Chan S.K."/>
            <person name="Taylor G.A."/>
            <person name="Palmquist D.L."/>
            <person name="Jackman S.D."/>
            <person name="Nguyen A."/>
            <person name="Li M."/>
            <person name="Henderson H."/>
            <person name="Janes J.K."/>
            <person name="Zhao Y."/>
            <person name="Pandoh P."/>
            <person name="Moore R."/>
            <person name="Sperling F.A."/>
            <person name="Huber D.P."/>
            <person name="Birol I."/>
            <person name="Jones S.J."/>
            <person name="Bohlmann J."/>
        </authorList>
    </citation>
    <scope>NUCLEOTIDE SEQUENCE</scope>
</reference>
<evidence type="ECO:0000313" key="7">
    <source>
        <dbReference type="Proteomes" id="UP000019118"/>
    </source>
</evidence>
<dbReference type="EnsemblMetazoa" id="XM_019913775.1">
    <property type="protein sequence ID" value="XP_019769334.1"/>
    <property type="gene ID" value="LOC109543857"/>
</dbReference>
<sequence>MSFLLLKKRPTITPFQRCVVCHLKVVIFSITMTSKNLTAQFGDILKPLKVILHGPPAAGKTDIAKRICQRYGAHYVSVKSMIDETLEDLRQNICVAREQALLKSSGTPRDTGSDEDIDEEEEEENEGDPMIDIQEEIERYEEQIRDINSLISSSPNQKLPDDYVVRLMRIFLMKSQCQSHGYVLDGFPKTIQQAKELFGQAAEVPRESGEAKSTVEAEEAAGEGGVDNLGDMMGNASVDIMPDFLISLQADDEFLCERVMKLPQREIQGTHYDEPNMIRRLIDFRNNNTPDNTVLTFFDEVEIHPIVLDITEEGLEDIECILAFLYKMFGPPIPGIGLTDEEEEQLRKMETEQRRLKQEAYLIEKQLAENTARQDYEDKMEKWAETLEKLQMEEEKIIAAESEPLRFYLMKFVFPTLTRGLSEVAKIKPDDPIDYLAEFLFKENPEGRMFDPSYTRTGEELLKQYETVVQNI</sequence>
<dbReference type="Gene3D" id="3.40.50.300">
    <property type="entry name" value="P-loop containing nucleotide triphosphate hydrolases"/>
    <property type="match status" value="1"/>
</dbReference>
<dbReference type="InterPro" id="IPR000850">
    <property type="entry name" value="Adenylat/UMP-CMP_kin"/>
</dbReference>
<dbReference type="Proteomes" id="UP000019118">
    <property type="component" value="Unassembled WGS sequence"/>
</dbReference>
<keyword evidence="2" id="KW-0547">Nucleotide-binding</keyword>
<feature type="region of interest" description="Disordered" evidence="5">
    <location>
        <begin position="104"/>
        <end position="132"/>
    </location>
</feature>
<keyword evidence="7" id="KW-1185">Reference proteome</keyword>
<feature type="compositionally biased region" description="Basic and acidic residues" evidence="5">
    <location>
        <begin position="204"/>
        <end position="215"/>
    </location>
</feature>
<dbReference type="GO" id="GO:0019205">
    <property type="term" value="F:nucleobase-containing compound kinase activity"/>
    <property type="evidence" value="ECO:0007669"/>
    <property type="project" value="InterPro"/>
</dbReference>
<dbReference type="Gene3D" id="1.20.890.10">
    <property type="entry name" value="cAMP-dependent protein kinase regulatory subunit, dimerization-anchoring domain"/>
    <property type="match status" value="1"/>
</dbReference>
<evidence type="ECO:0000256" key="4">
    <source>
        <dbReference type="SAM" id="Coils"/>
    </source>
</evidence>
<feature type="region of interest" description="Disordered" evidence="5">
    <location>
        <begin position="204"/>
        <end position="228"/>
    </location>
</feature>
<dbReference type="InterPro" id="IPR047499">
    <property type="entry name" value="DD_AK7"/>
</dbReference>
<dbReference type="GeneID" id="109543857"/>
<dbReference type="Pfam" id="PF05186">
    <property type="entry name" value="Dpy-30"/>
    <property type="match status" value="1"/>
</dbReference>
<dbReference type="KEGG" id="dpa:109543857"/>
<dbReference type="AlphaFoldDB" id="A0AAR5Q7X8"/>
<dbReference type="GO" id="GO:0006139">
    <property type="term" value="P:nucleobase-containing compound metabolic process"/>
    <property type="evidence" value="ECO:0007669"/>
    <property type="project" value="InterPro"/>
</dbReference>
<keyword evidence="3" id="KW-0418">Kinase</keyword>
<accession>A0AAR5Q7X8</accession>
<protein>
    <recommendedName>
        <fullName evidence="8">Adenylate kinase 7</fullName>
    </recommendedName>
</protein>
<evidence type="ECO:0000256" key="3">
    <source>
        <dbReference type="ARBA" id="ARBA00022777"/>
    </source>
</evidence>
<evidence type="ECO:0000313" key="6">
    <source>
        <dbReference type="EnsemblMetazoa" id="XP_019769334.1"/>
    </source>
</evidence>
<reference evidence="6" key="2">
    <citation type="submission" date="2024-08" db="UniProtKB">
        <authorList>
            <consortium name="EnsemblMetazoa"/>
        </authorList>
    </citation>
    <scope>IDENTIFICATION</scope>
</reference>
<feature type="coiled-coil region" evidence="4">
    <location>
        <begin position="339"/>
        <end position="393"/>
    </location>
</feature>
<dbReference type="InterPro" id="IPR007858">
    <property type="entry name" value="Dpy-30_motif"/>
</dbReference>